<dbReference type="AlphaFoldDB" id="A0A6M3JV43"/>
<feature type="domain" description="YqaJ viral recombinase" evidence="1">
    <location>
        <begin position="7"/>
        <end position="137"/>
    </location>
</feature>
<evidence type="ECO:0000259" key="1">
    <source>
        <dbReference type="Pfam" id="PF09588"/>
    </source>
</evidence>
<organism evidence="2">
    <name type="scientific">viral metagenome</name>
    <dbReference type="NCBI Taxonomy" id="1070528"/>
    <lineage>
        <taxon>unclassified sequences</taxon>
        <taxon>metagenomes</taxon>
        <taxon>organismal metagenomes</taxon>
    </lineage>
</organism>
<proteinExistence type="predicted"/>
<dbReference type="EMBL" id="MT142060">
    <property type="protein sequence ID" value="QJA73893.1"/>
    <property type="molecule type" value="Genomic_DNA"/>
</dbReference>
<name>A0A6M3JV43_9ZZZZ</name>
<gene>
    <name evidence="2" type="ORF">MM415A02187_0011</name>
</gene>
<dbReference type="GO" id="GO:0004527">
    <property type="term" value="F:exonuclease activity"/>
    <property type="evidence" value="ECO:0007669"/>
    <property type="project" value="UniProtKB-KW"/>
</dbReference>
<dbReference type="InterPro" id="IPR011335">
    <property type="entry name" value="Restrct_endonuc-II-like"/>
</dbReference>
<dbReference type="InterPro" id="IPR019080">
    <property type="entry name" value="YqaJ_viral_recombinase"/>
</dbReference>
<keyword evidence="2" id="KW-0378">Hydrolase</keyword>
<keyword evidence="2" id="KW-0540">Nuclease</keyword>
<protein>
    <submittedName>
        <fullName evidence="2">Putative exonuclease</fullName>
    </submittedName>
</protein>
<evidence type="ECO:0000313" key="2">
    <source>
        <dbReference type="EMBL" id="QJA73893.1"/>
    </source>
</evidence>
<reference evidence="2" key="1">
    <citation type="submission" date="2020-03" db="EMBL/GenBank/DDBJ databases">
        <title>The deep terrestrial virosphere.</title>
        <authorList>
            <person name="Holmfeldt K."/>
            <person name="Nilsson E."/>
            <person name="Simone D."/>
            <person name="Lopez-Fernandez M."/>
            <person name="Wu X."/>
            <person name="de Brujin I."/>
            <person name="Lundin D."/>
            <person name="Andersson A."/>
            <person name="Bertilsson S."/>
            <person name="Dopson M."/>
        </authorList>
    </citation>
    <scope>NUCLEOTIDE SEQUENCE</scope>
    <source>
        <strain evidence="2">MM415A02187</strain>
    </source>
</reference>
<dbReference type="InterPro" id="IPR011604">
    <property type="entry name" value="PDDEXK-like_dom_sf"/>
</dbReference>
<dbReference type="SUPFAM" id="SSF52980">
    <property type="entry name" value="Restriction endonuclease-like"/>
    <property type="match status" value="1"/>
</dbReference>
<keyword evidence="2" id="KW-0269">Exonuclease</keyword>
<accession>A0A6M3JV43</accession>
<dbReference type="Pfam" id="PF09588">
    <property type="entry name" value="YqaJ"/>
    <property type="match status" value="1"/>
</dbReference>
<dbReference type="Gene3D" id="3.90.320.10">
    <property type="match status" value="1"/>
</dbReference>
<sequence length="312" mass="36125">MLTEKQLETHNRCITGSKVASILGLSPWKSKWQVFAEMHGDVEIPDISTTRMKMGNYAEGMMDEYVKNELGWNIMPGPDEGKFHPDYDFLFGLIDRFRTDETSRPTRIVEYKNVDGFVKKQWDEGPPDHYLCQVHFYSALWDMPAEFFTLFGGNTPEVFEVERDKEIEEYIIDQAVKFWDDLQNDRYPEPDASDSCTQTLQKMFARNDGEMIPGSPEELDHAIAYKKASQEEKEAEERKKLHGNFLRVAIDIKDGIVFPDGSIATWKQSKGSLKFDKVKFEADNPELDQRYYATVPGARRLLVKIKKELHNS</sequence>